<dbReference type="EC" id="2.1.1.-" evidence="5"/>
<keyword evidence="2 5" id="KW-0808">Transferase</keyword>
<keyword evidence="5" id="KW-0999">Mitochondrion inner membrane</keyword>
<evidence type="ECO:0000256" key="5">
    <source>
        <dbReference type="HAMAP-Rule" id="MF_03190"/>
    </source>
</evidence>
<keyword evidence="5" id="KW-0496">Mitochondrion</keyword>
<dbReference type="GO" id="GO:0032259">
    <property type="term" value="P:methylation"/>
    <property type="evidence" value="ECO:0007669"/>
    <property type="project" value="UniProtKB-KW"/>
</dbReference>
<dbReference type="GO" id="GO:0046872">
    <property type="term" value="F:metal ion binding"/>
    <property type="evidence" value="ECO:0007669"/>
    <property type="project" value="UniProtKB-KW"/>
</dbReference>
<comment type="pathway">
    <text evidence="5">Cofactor biosynthesis; ubiquinone biosynthesis.</text>
</comment>
<proteinExistence type="inferred from homology"/>
<comment type="catalytic activity">
    <reaction evidence="5">
        <text>a 3,4-dihydroxy-5-(all-trans-polyprenyl)benzoate + S-adenosyl-L-methionine = a 4-hydroxy-3-methoxy-5-(all-trans-polyprenyl)benzoate + S-adenosyl-L-homocysteine + H(+)</text>
        <dbReference type="Rhea" id="RHEA:44452"/>
        <dbReference type="Rhea" id="RHEA-COMP:10930"/>
        <dbReference type="Rhea" id="RHEA-COMP:10931"/>
        <dbReference type="ChEBI" id="CHEBI:15378"/>
        <dbReference type="ChEBI" id="CHEBI:57856"/>
        <dbReference type="ChEBI" id="CHEBI:59789"/>
        <dbReference type="ChEBI" id="CHEBI:64694"/>
        <dbReference type="ChEBI" id="CHEBI:84443"/>
        <dbReference type="EC" id="2.1.1.114"/>
    </reaction>
</comment>
<evidence type="ECO:0000256" key="1">
    <source>
        <dbReference type="ARBA" id="ARBA00022603"/>
    </source>
</evidence>
<dbReference type="GO" id="GO:0031314">
    <property type="term" value="C:extrinsic component of mitochondrial inner membrane"/>
    <property type="evidence" value="ECO:0007669"/>
    <property type="project" value="UniProtKB-UniRule"/>
</dbReference>
<comment type="catalytic activity">
    <reaction evidence="5">
        <text>a 3-demethylubiquinol + S-adenosyl-L-methionine = a ubiquinol + S-adenosyl-L-homocysteine + H(+)</text>
        <dbReference type="Rhea" id="RHEA:44380"/>
        <dbReference type="Rhea" id="RHEA-COMP:9566"/>
        <dbReference type="Rhea" id="RHEA-COMP:10914"/>
        <dbReference type="ChEBI" id="CHEBI:15378"/>
        <dbReference type="ChEBI" id="CHEBI:17976"/>
        <dbReference type="ChEBI" id="CHEBI:57856"/>
        <dbReference type="ChEBI" id="CHEBI:59789"/>
        <dbReference type="ChEBI" id="CHEBI:84422"/>
        <dbReference type="EC" id="2.1.1.64"/>
    </reaction>
</comment>
<dbReference type="InterPro" id="IPR010233">
    <property type="entry name" value="UbiG_MeTrfase"/>
</dbReference>
<evidence type="ECO:0000313" key="8">
    <source>
        <dbReference type="EMBL" id="KAL2633681.1"/>
    </source>
</evidence>
<sequence length="316" mass="34563">MWRTRGCLLQSSTLFRQSLRVLSSNSTSAVGVSNINQVVSDGTPSFTANESPTSAEEPSQSRFQKPKEKYKGSIDNAETAKFAAIAETWWDHYGPYKPLHAMNPVRLSFIRSALCHHFRKDGDTAKPLDGLKVVDVGCGGGLVCEPLARMGAQVLGVDAVEKNIKVASAHAIQDPSTSSIQYRCTTAEQLVLEKQEFDAVLALEVIEHVADPMEFCKSLAALAKKDGMVIISTLNRSISSYGLAIVGAEYILGWLPKGTHDWSKFMTPEELALLMNRASLSMEEMAGIVFSPLTQRWSLSDDTSVDYIASSVKKQK</sequence>
<dbReference type="HAMAP" id="MF_00472">
    <property type="entry name" value="UbiG"/>
    <property type="match status" value="1"/>
</dbReference>
<dbReference type="InterPro" id="IPR013216">
    <property type="entry name" value="Methyltransf_11"/>
</dbReference>
<feature type="binding site" evidence="5">
    <location>
        <position position="106"/>
    </location>
    <ligand>
        <name>S-adenosyl-L-methionine</name>
        <dbReference type="ChEBI" id="CHEBI:59789"/>
    </ligand>
</feature>
<evidence type="ECO:0000259" key="7">
    <source>
        <dbReference type="Pfam" id="PF08241"/>
    </source>
</evidence>
<feature type="binding site" evidence="5">
    <location>
        <position position="208"/>
    </location>
    <ligand>
        <name>Mg(2+)</name>
        <dbReference type="ChEBI" id="CHEBI:18420"/>
    </ligand>
</feature>
<keyword evidence="9" id="KW-1185">Reference proteome</keyword>
<dbReference type="PANTHER" id="PTHR43464:SF19">
    <property type="entry name" value="UBIQUINONE BIOSYNTHESIS O-METHYLTRANSFERASE, MITOCHONDRIAL"/>
    <property type="match status" value="1"/>
</dbReference>
<dbReference type="GO" id="GO:0010420">
    <property type="term" value="F:polyprenyldihydroxybenzoate methyltransferase activity"/>
    <property type="evidence" value="ECO:0007669"/>
    <property type="project" value="UniProtKB-UniRule"/>
</dbReference>
<feature type="binding site" evidence="5">
    <location>
        <position position="207"/>
    </location>
    <ligand>
        <name>Mg(2+)</name>
        <dbReference type="ChEBI" id="CHEBI:18420"/>
    </ligand>
</feature>
<feature type="compositionally biased region" description="Polar residues" evidence="6">
    <location>
        <begin position="41"/>
        <end position="63"/>
    </location>
</feature>
<dbReference type="InterPro" id="IPR029063">
    <property type="entry name" value="SAM-dependent_MTases_sf"/>
</dbReference>
<dbReference type="EC" id="2.1.1.64" evidence="5"/>
<comment type="catalytic activity">
    <reaction evidence="5">
        <text>a 3-demethylubiquinone + S-adenosyl-L-methionine = a ubiquinone + S-adenosyl-L-homocysteine</text>
        <dbReference type="Rhea" id="RHEA:81215"/>
        <dbReference type="Rhea" id="RHEA-COMP:9565"/>
        <dbReference type="Rhea" id="RHEA-COMP:19654"/>
        <dbReference type="ChEBI" id="CHEBI:16389"/>
        <dbReference type="ChEBI" id="CHEBI:57856"/>
        <dbReference type="ChEBI" id="CHEBI:59789"/>
        <dbReference type="ChEBI" id="CHEBI:231825"/>
    </reaction>
</comment>
<evidence type="ECO:0000256" key="4">
    <source>
        <dbReference type="ARBA" id="ARBA00022691"/>
    </source>
</evidence>
<evidence type="ECO:0000256" key="3">
    <source>
        <dbReference type="ARBA" id="ARBA00022688"/>
    </source>
</evidence>
<dbReference type="CDD" id="cd02440">
    <property type="entry name" value="AdoMet_MTases"/>
    <property type="match status" value="1"/>
</dbReference>
<dbReference type="NCBIfam" id="TIGR01983">
    <property type="entry name" value="UbiG"/>
    <property type="match status" value="1"/>
</dbReference>
<evidence type="ECO:0000256" key="6">
    <source>
        <dbReference type="SAM" id="MobiDB-lite"/>
    </source>
</evidence>
<feature type="binding site" evidence="5">
    <location>
        <position position="137"/>
    </location>
    <ligand>
        <name>S-adenosyl-L-methionine</name>
        <dbReference type="ChEBI" id="CHEBI:59789"/>
    </ligand>
</feature>
<dbReference type="PANTHER" id="PTHR43464">
    <property type="entry name" value="METHYLTRANSFERASE"/>
    <property type="match status" value="1"/>
</dbReference>
<name>A0ABD1YSW7_9MARC</name>
<comment type="similarity">
    <text evidence="5">Belongs to the class I-like SAM-binding methyltransferase superfamily. UbiG/COQ3 family.</text>
</comment>
<comment type="cofactor">
    <cofactor evidence="5">
        <name>Mg(2+)</name>
        <dbReference type="ChEBI" id="CHEBI:18420"/>
    </cofactor>
</comment>
<feature type="region of interest" description="Disordered" evidence="6">
    <location>
        <begin position="41"/>
        <end position="70"/>
    </location>
</feature>
<dbReference type="SUPFAM" id="SSF53335">
    <property type="entry name" value="S-adenosyl-L-methionine-dependent methyltransferases"/>
    <property type="match status" value="1"/>
</dbReference>
<feature type="binding site" evidence="5">
    <location>
        <position position="203"/>
    </location>
    <ligand>
        <name>S-adenosyl-L-methionine</name>
        <dbReference type="ChEBI" id="CHEBI:59789"/>
    </ligand>
</feature>
<dbReference type="Proteomes" id="UP001605036">
    <property type="component" value="Unassembled WGS sequence"/>
</dbReference>
<dbReference type="GO" id="GO:0061542">
    <property type="term" value="F:3-demethylubiquinol 3-O-methyltransferase activity"/>
    <property type="evidence" value="ECO:0007669"/>
    <property type="project" value="UniProtKB-UniRule"/>
</dbReference>
<keyword evidence="5" id="KW-0460">Magnesium</keyword>
<dbReference type="EC" id="2.1.1.114" evidence="5"/>
<organism evidence="8 9">
    <name type="scientific">Riccia fluitans</name>
    <dbReference type="NCBI Taxonomy" id="41844"/>
    <lineage>
        <taxon>Eukaryota</taxon>
        <taxon>Viridiplantae</taxon>
        <taxon>Streptophyta</taxon>
        <taxon>Embryophyta</taxon>
        <taxon>Marchantiophyta</taxon>
        <taxon>Marchantiopsida</taxon>
        <taxon>Marchantiidae</taxon>
        <taxon>Marchantiales</taxon>
        <taxon>Ricciaceae</taxon>
        <taxon>Riccia</taxon>
    </lineage>
</organism>
<feature type="binding site" evidence="5">
    <location>
        <position position="204"/>
    </location>
    <ligand>
        <name>Mg(2+)</name>
        <dbReference type="ChEBI" id="CHEBI:18420"/>
    </ligand>
</feature>
<evidence type="ECO:0000256" key="2">
    <source>
        <dbReference type="ARBA" id="ARBA00022679"/>
    </source>
</evidence>
<dbReference type="AlphaFoldDB" id="A0ABD1YSW7"/>
<keyword evidence="3 5" id="KW-0831">Ubiquinone biosynthesis</keyword>
<comment type="subunit">
    <text evidence="5">Component of a multi-subunit COQ enzyme complex.</text>
</comment>
<keyword evidence="4 5" id="KW-0949">S-adenosyl-L-methionine</keyword>
<protein>
    <recommendedName>
        <fullName evidence="5">Ubiquinone biosynthesis O-methyltransferase, mitochondrial</fullName>
    </recommendedName>
    <alternativeName>
        <fullName evidence="5">3-demethylubiquinol 3-O-methyltransferase</fullName>
        <ecNumber evidence="5">2.1.1.64</ecNumber>
    </alternativeName>
    <alternativeName>
        <fullName evidence="5">3-demethylubiquinone 3-O-methyltransferase</fullName>
        <ecNumber evidence="5">2.1.1.-</ecNumber>
    </alternativeName>
    <alternativeName>
        <fullName evidence="5">Polyprenyldihydroxybenzoate methyltransferase</fullName>
        <ecNumber evidence="5">2.1.1.114</ecNumber>
    </alternativeName>
</protein>
<comment type="function">
    <text evidence="5">O-methyltransferase required for two non-consecutive steps during ubiquinone biosynthesis. Catalyzes the 2 O-methylation of 3,4-dihydroxy-5-(all-trans-polyprenyl)benzoic acid into 4-hydroxy-3-methoxy-5-(all-trans-polyprenyl)benzoic acid. Also catalyzes the last step of ubiquinone biosynthesis by mediating methylation of 3-demethylubiquinone into ubiquinone. Also able to mediate the methylation of 3-demethylubiquinol into ubiquinol.</text>
</comment>
<reference evidence="8 9" key="1">
    <citation type="submission" date="2024-09" db="EMBL/GenBank/DDBJ databases">
        <title>Chromosome-scale assembly of Riccia fluitans.</title>
        <authorList>
            <person name="Paukszto L."/>
            <person name="Sawicki J."/>
            <person name="Karawczyk K."/>
            <person name="Piernik-Szablinska J."/>
            <person name="Szczecinska M."/>
            <person name="Mazdziarz M."/>
        </authorList>
    </citation>
    <scope>NUCLEOTIDE SEQUENCE [LARGE SCALE GENOMIC DNA]</scope>
    <source>
        <strain evidence="8">Rf_01</strain>
        <tissue evidence="8">Aerial parts of the thallus</tissue>
    </source>
</reference>
<keyword evidence="5" id="KW-0472">Membrane</keyword>
<comment type="subcellular location">
    <subcellularLocation>
        <location evidence="5">Mitochondrion inner membrane</location>
        <topology evidence="5">Peripheral membrane protein</topology>
        <orientation evidence="5">Matrix side</orientation>
    </subcellularLocation>
</comment>
<dbReference type="Gene3D" id="3.40.50.150">
    <property type="entry name" value="Vaccinia Virus protein VP39"/>
    <property type="match status" value="1"/>
</dbReference>
<dbReference type="EMBL" id="JBHFFA010000003">
    <property type="protein sequence ID" value="KAL2633681.1"/>
    <property type="molecule type" value="Genomic_DNA"/>
</dbReference>
<keyword evidence="1 5" id="KW-0489">Methyltransferase</keyword>
<comment type="caution">
    <text evidence="8">The sequence shown here is derived from an EMBL/GenBank/DDBJ whole genome shotgun (WGS) entry which is preliminary data.</text>
</comment>
<gene>
    <name evidence="5" type="primary">COQ3</name>
    <name evidence="8" type="ORF">R1flu_005160</name>
</gene>
<feature type="binding site" evidence="5">
    <location>
        <position position="158"/>
    </location>
    <ligand>
        <name>S-adenosyl-L-methionine</name>
        <dbReference type="ChEBI" id="CHEBI:59789"/>
    </ligand>
</feature>
<keyword evidence="5" id="KW-0479">Metal-binding</keyword>
<evidence type="ECO:0000313" key="9">
    <source>
        <dbReference type="Proteomes" id="UP001605036"/>
    </source>
</evidence>
<dbReference type="Pfam" id="PF08241">
    <property type="entry name" value="Methyltransf_11"/>
    <property type="match status" value="1"/>
</dbReference>
<feature type="domain" description="Methyltransferase type 11" evidence="7">
    <location>
        <begin position="134"/>
        <end position="231"/>
    </location>
</feature>
<accession>A0ABD1YSW7</accession>